<name>A0A544TN61_9BACI</name>
<dbReference type="Proteomes" id="UP000318937">
    <property type="component" value="Unassembled WGS sequence"/>
</dbReference>
<keyword evidence="1" id="KW-1133">Transmembrane helix</keyword>
<keyword evidence="3" id="KW-1185">Reference proteome</keyword>
<evidence type="ECO:0000256" key="1">
    <source>
        <dbReference type="SAM" id="Phobius"/>
    </source>
</evidence>
<keyword evidence="1" id="KW-0812">Transmembrane</keyword>
<protein>
    <submittedName>
        <fullName evidence="2">Uncharacterized protein</fullName>
    </submittedName>
</protein>
<proteinExistence type="predicted"/>
<dbReference type="AlphaFoldDB" id="A0A544TN61"/>
<organism evidence="2 3">
    <name type="scientific">Psychrobacillus soli</name>
    <dbReference type="NCBI Taxonomy" id="1543965"/>
    <lineage>
        <taxon>Bacteria</taxon>
        <taxon>Bacillati</taxon>
        <taxon>Bacillota</taxon>
        <taxon>Bacilli</taxon>
        <taxon>Bacillales</taxon>
        <taxon>Bacillaceae</taxon>
        <taxon>Psychrobacillus</taxon>
    </lineage>
</organism>
<dbReference type="OrthoDB" id="2455517at2"/>
<evidence type="ECO:0000313" key="2">
    <source>
        <dbReference type="EMBL" id="TQR18870.1"/>
    </source>
</evidence>
<evidence type="ECO:0000313" key="3">
    <source>
        <dbReference type="Proteomes" id="UP000318937"/>
    </source>
</evidence>
<feature type="transmembrane region" description="Helical" evidence="1">
    <location>
        <begin position="6"/>
        <end position="24"/>
    </location>
</feature>
<reference evidence="2 3" key="1">
    <citation type="submission" date="2019-05" db="EMBL/GenBank/DDBJ databases">
        <title>Psychrobacillus vulpis sp. nov., a new species isolated from feces of a red fox that inhabits in The Tablas de Daimiel Natural Park, Albacete, Spain.</title>
        <authorList>
            <person name="Rodriguez M."/>
            <person name="Reina J.C."/>
            <person name="Bejar V."/>
            <person name="Llamas I."/>
        </authorList>
    </citation>
    <scope>NUCLEOTIDE SEQUENCE [LARGE SCALE GENOMIC DNA]</scope>
    <source>
        <strain evidence="2 3">NHI-2</strain>
    </source>
</reference>
<sequence>MSMDTWVVAILPLLVLLFLIWIFLRLGRNITKHINWTKRLSKWLLYVYIGMLLLAIVAYEFIPTNGDKIAAPKEYTMFKNENKIFQQAFENNEGSKFDSKFLVEEWTQELVGDTLEIISKGSQFPTERLNIEWTDSKEQLVEAKMYKTHSYMDGINLGEEIPLSTVEINDNQIILTAPSPKQLTYYLFSNELSVLSIVDSLDAWEQRRVIGYTYIYLKVPKHINVIDKDGLQFY</sequence>
<accession>A0A544TN61</accession>
<gene>
    <name evidence="2" type="ORF">FG383_00900</name>
</gene>
<feature type="transmembrane region" description="Helical" evidence="1">
    <location>
        <begin position="45"/>
        <end position="62"/>
    </location>
</feature>
<keyword evidence="1" id="KW-0472">Membrane</keyword>
<dbReference type="EMBL" id="VDGG01000001">
    <property type="protein sequence ID" value="TQR18870.1"/>
    <property type="molecule type" value="Genomic_DNA"/>
</dbReference>
<dbReference type="RefSeq" id="WP_142604953.1">
    <property type="nucleotide sequence ID" value="NZ_VDGG01000001.1"/>
</dbReference>
<comment type="caution">
    <text evidence="2">The sequence shown here is derived from an EMBL/GenBank/DDBJ whole genome shotgun (WGS) entry which is preliminary data.</text>
</comment>